<dbReference type="Proteomes" id="UP000886748">
    <property type="component" value="Unassembled WGS sequence"/>
</dbReference>
<evidence type="ECO:0000313" key="3">
    <source>
        <dbReference type="Proteomes" id="UP000886748"/>
    </source>
</evidence>
<dbReference type="AlphaFoldDB" id="A0A9D1MYG7"/>
<sequence length="431" mass="50403">MKIIAAVKSPNIYLNAPKLTHPISSVNHKTDKFEPSFTGQQYDSGYYTDQEIELAKKYKYAKNFDEHLRTDIWNSFSGWKQLWGSYYKDTQYTFDEVKKLINELRKNDNNLTTKISRLETELSETDKKIIEKENKQKELTEKIEKQITKNKEKQKEIKKIETEQKRISYLKENINNALILPLKAEKELGKKVVVLDRLNGIMVSNASSLMMNALINSVKHNSGCEVEKVDFNDLTEKEVIKKFKEISQSAANKKNRTLIYVENFEKYAKNTPENETIIGKLKNFLQYCSAKYNCIVLTNVDEPNHLSPEINADHRFKIHLDTKNVRENTIMDCVQVLDGYNLKFGLQKEDSVNLFLGDSGYNQEILWIDSFENEKIDAVLENIDKIKKIDKFKKIRQIQCPKPNSTEELKSFVKLENRYTYDNKPIYQKSL</sequence>
<reference evidence="2" key="1">
    <citation type="submission" date="2020-10" db="EMBL/GenBank/DDBJ databases">
        <authorList>
            <person name="Gilroy R."/>
        </authorList>
    </citation>
    <scope>NUCLEOTIDE SEQUENCE</scope>
    <source>
        <strain evidence="2">CHK154-7741</strain>
    </source>
</reference>
<feature type="coiled-coil region" evidence="1">
    <location>
        <begin position="101"/>
        <end position="163"/>
    </location>
</feature>
<name>A0A9D1MYG7_9CLOT</name>
<reference evidence="2" key="2">
    <citation type="journal article" date="2021" name="PeerJ">
        <title>Extensive microbial diversity within the chicken gut microbiome revealed by metagenomics and culture.</title>
        <authorList>
            <person name="Gilroy R."/>
            <person name="Ravi A."/>
            <person name="Getino M."/>
            <person name="Pursley I."/>
            <person name="Horton D.L."/>
            <person name="Alikhan N.F."/>
            <person name="Baker D."/>
            <person name="Gharbi K."/>
            <person name="Hall N."/>
            <person name="Watson M."/>
            <person name="Adriaenssens E.M."/>
            <person name="Foster-Nyarko E."/>
            <person name="Jarju S."/>
            <person name="Secka A."/>
            <person name="Antonio M."/>
            <person name="Oren A."/>
            <person name="Chaudhuri R.R."/>
            <person name="La Ragione R."/>
            <person name="Hildebrand F."/>
            <person name="Pallen M.J."/>
        </authorList>
    </citation>
    <scope>NUCLEOTIDE SEQUENCE</scope>
    <source>
        <strain evidence="2">CHK154-7741</strain>
    </source>
</reference>
<keyword evidence="1" id="KW-0175">Coiled coil</keyword>
<evidence type="ECO:0000256" key="1">
    <source>
        <dbReference type="SAM" id="Coils"/>
    </source>
</evidence>
<comment type="caution">
    <text evidence="2">The sequence shown here is derived from an EMBL/GenBank/DDBJ whole genome shotgun (WGS) entry which is preliminary data.</text>
</comment>
<accession>A0A9D1MYG7</accession>
<organism evidence="2 3">
    <name type="scientific">Candidatus Limenecus avicola</name>
    <dbReference type="NCBI Taxonomy" id="2840847"/>
    <lineage>
        <taxon>Bacteria</taxon>
        <taxon>Bacillati</taxon>
        <taxon>Bacillota</taxon>
        <taxon>Clostridia</taxon>
        <taxon>Eubacteriales</taxon>
        <taxon>Clostridiaceae</taxon>
        <taxon>Clostridiaceae incertae sedis</taxon>
        <taxon>Candidatus Limenecus</taxon>
    </lineage>
</organism>
<proteinExistence type="predicted"/>
<protein>
    <submittedName>
        <fullName evidence="2">Uncharacterized protein</fullName>
    </submittedName>
</protein>
<dbReference type="EMBL" id="DVOD01000013">
    <property type="protein sequence ID" value="HIU91755.1"/>
    <property type="molecule type" value="Genomic_DNA"/>
</dbReference>
<evidence type="ECO:0000313" key="2">
    <source>
        <dbReference type="EMBL" id="HIU91755.1"/>
    </source>
</evidence>
<gene>
    <name evidence="2" type="ORF">IAD26_01325</name>
</gene>